<comment type="caution">
    <text evidence="9">The sequence shown here is derived from an EMBL/GenBank/DDBJ whole genome shotgun (WGS) entry which is preliminary data.</text>
</comment>
<dbReference type="SUPFAM" id="SSF51045">
    <property type="entry name" value="WW domain"/>
    <property type="match status" value="1"/>
</dbReference>
<dbReference type="InterPro" id="IPR036020">
    <property type="entry name" value="WW_dom_sf"/>
</dbReference>
<dbReference type="InterPro" id="IPR036961">
    <property type="entry name" value="Kinesin_motor_dom_sf"/>
</dbReference>
<keyword evidence="3 4" id="KW-0505">Motor protein</keyword>
<dbReference type="EMBL" id="SPLM01000040">
    <property type="protein sequence ID" value="TMW64335.1"/>
    <property type="molecule type" value="Genomic_DNA"/>
</dbReference>
<comment type="similarity">
    <text evidence="3 4">Belongs to the TRAFAC class myosin-kinesin ATPase superfamily. Kinesin family.</text>
</comment>
<evidence type="ECO:0000313" key="10">
    <source>
        <dbReference type="Proteomes" id="UP000794436"/>
    </source>
</evidence>
<keyword evidence="5" id="KW-0175">Coiled coil</keyword>
<dbReference type="PROSITE" id="PS01159">
    <property type="entry name" value="WW_DOMAIN_1"/>
    <property type="match status" value="1"/>
</dbReference>
<dbReference type="Pfam" id="PF00225">
    <property type="entry name" value="Kinesin"/>
    <property type="match status" value="1"/>
</dbReference>
<dbReference type="CDD" id="cd00201">
    <property type="entry name" value="WW"/>
    <property type="match status" value="1"/>
</dbReference>
<evidence type="ECO:0000256" key="4">
    <source>
        <dbReference type="RuleBase" id="RU000394"/>
    </source>
</evidence>
<dbReference type="InterPro" id="IPR001752">
    <property type="entry name" value="Kinesin_motor_dom"/>
</dbReference>
<dbReference type="InterPro" id="IPR027640">
    <property type="entry name" value="Kinesin-like_fam"/>
</dbReference>
<dbReference type="Proteomes" id="UP000794436">
    <property type="component" value="Unassembled WGS sequence"/>
</dbReference>
<feature type="region of interest" description="Disordered" evidence="6">
    <location>
        <begin position="978"/>
        <end position="1000"/>
    </location>
</feature>
<dbReference type="OrthoDB" id="3176171at2759"/>
<evidence type="ECO:0000313" key="9">
    <source>
        <dbReference type="EMBL" id="TMW64335.1"/>
    </source>
</evidence>
<dbReference type="Gene3D" id="3.30.1470.10">
    <property type="entry name" value="Photosystem I PsaD, reaction center subunit II"/>
    <property type="match status" value="1"/>
</dbReference>
<sequence length="1000" mass="111743">MEATDPELFQAGVMEHARQLGIDPEAEPDLLWIARDSLVAPLPDGWFHGTATESGAPYYYNEVSGESRWDHPCDDYFRRVVQEARQKQYSATGAQAASYYGKGSTAYFNGGSAAWQEATGDASHHEYYANVQWAAGQPVVSDTALDAYYQGYDAGGYNKEYEEADEYDAESHSTMITPGRRQHVRGARNGADSPARAELEELTRKVKHGDDRIRQFELEKDRDEKELSELRREIKLLNEQIESDHQQHKIALESAMANLERTESDRKADLERMEKQLDDLAEENTTLKQEMTDVMRRLHGDAANEERNEKEIEELREALDQERSVRKKTEEDIQLLLEEKTQLAKELQSAGSLVRKLEGDLVRHERSERQETEAAAASTASAVAAAAAAEATIAAMKKELTDREVEFAATQDALTASKEEIDVLKLKHETAILAVEKEFNERLALYEKDLETQQRECFVLNDRLRSMNEEKIASEKKAEDQSKIASVQLADAEDKERTLKREIRALERELKSLQTVSKEREEEFIATKRVVERLEAKVQEQDAIVEAARRTAFEEAERMAAEQVRQAQAEKAKVAELYAHELQTRRKLHNRLMELQGNIRVFCRVRPIQAVELKSEQSSPAVFFRDNDAASLDLIVGGEAGPDGKLTSIGQKHAFEFDHIFQPASTQEEVFEQTRALVTSALDGFNVCIFAYGQTGSGKTHTMEGPDSDRGVNYRSLEELFHIRDDRNIAGNFDCSMKLSILEVYNETIVDLLDNTTPTGNGERKGLEIRMGKQGVYVDNLIEVEVFNLKDVMDLMKLGKSHRSVGAHDFNEHSSRSHLVLSITIESGQKGESKRRVSKLHLIDLAGSERVSKTAASGQRLKEAQNINRSLSALGDVIAALGANSKHVPYRNSKLTFLLQESLSGNSKVLMFVNVSPVQWNAWETLCSLNFASRCRNVALGLAKANTSANASSPSPSNGAKENHNASFSTVTAGTRATVNATGMPPRGPPSTGKQRVVYG</sequence>
<evidence type="ECO:0000256" key="1">
    <source>
        <dbReference type="ARBA" id="ARBA00022741"/>
    </source>
</evidence>
<keyword evidence="10" id="KW-1185">Reference proteome</keyword>
<evidence type="ECO:0000256" key="5">
    <source>
        <dbReference type="SAM" id="Coils"/>
    </source>
</evidence>
<feature type="coiled-coil region" evidence="5">
    <location>
        <begin position="199"/>
        <end position="346"/>
    </location>
</feature>
<keyword evidence="1 3" id="KW-0547">Nucleotide-binding</keyword>
<feature type="domain" description="WW" evidence="7">
    <location>
        <begin position="40"/>
        <end position="74"/>
    </location>
</feature>
<dbReference type="SMART" id="SM00456">
    <property type="entry name" value="WW"/>
    <property type="match status" value="1"/>
</dbReference>
<evidence type="ECO:0000256" key="3">
    <source>
        <dbReference type="PROSITE-ProRule" id="PRU00283"/>
    </source>
</evidence>
<evidence type="ECO:0000256" key="6">
    <source>
        <dbReference type="SAM" id="MobiDB-lite"/>
    </source>
</evidence>
<dbReference type="PROSITE" id="PS50020">
    <property type="entry name" value="WW_DOMAIN_2"/>
    <property type="match status" value="1"/>
</dbReference>
<dbReference type="GO" id="GO:0007018">
    <property type="term" value="P:microtubule-based movement"/>
    <property type="evidence" value="ECO:0007669"/>
    <property type="project" value="InterPro"/>
</dbReference>
<dbReference type="PRINTS" id="PR00380">
    <property type="entry name" value="KINESINHEAVY"/>
</dbReference>
<name>A0A8K1FHW2_PYTOL</name>
<reference evidence="9" key="1">
    <citation type="submission" date="2019-03" db="EMBL/GenBank/DDBJ databases">
        <title>Long read genome sequence of the mycoparasitic Pythium oligandrum ATCC 38472 isolated from sugarbeet rhizosphere.</title>
        <authorList>
            <person name="Gaulin E."/>
        </authorList>
    </citation>
    <scope>NUCLEOTIDE SEQUENCE</scope>
    <source>
        <strain evidence="9">ATCC 38472_TT</strain>
    </source>
</reference>
<dbReference type="PANTHER" id="PTHR47972:SF28">
    <property type="entry name" value="KINESIN-LIKE PROTEIN KLP-3"/>
    <property type="match status" value="1"/>
</dbReference>
<dbReference type="GO" id="GO:0005874">
    <property type="term" value="C:microtubule"/>
    <property type="evidence" value="ECO:0007669"/>
    <property type="project" value="UniProtKB-KW"/>
</dbReference>
<dbReference type="PROSITE" id="PS50067">
    <property type="entry name" value="KINESIN_MOTOR_2"/>
    <property type="match status" value="1"/>
</dbReference>
<dbReference type="GO" id="GO:0008017">
    <property type="term" value="F:microtubule binding"/>
    <property type="evidence" value="ECO:0007669"/>
    <property type="project" value="InterPro"/>
</dbReference>
<dbReference type="Pfam" id="PF00397">
    <property type="entry name" value="WW"/>
    <property type="match status" value="1"/>
</dbReference>
<feature type="domain" description="Kinesin motor" evidence="8">
    <location>
        <begin position="598"/>
        <end position="938"/>
    </location>
</feature>
<dbReference type="SMART" id="SM00129">
    <property type="entry name" value="KISc"/>
    <property type="match status" value="1"/>
</dbReference>
<accession>A0A8K1FHW2</accession>
<evidence type="ECO:0000259" key="8">
    <source>
        <dbReference type="PROSITE" id="PS50067"/>
    </source>
</evidence>
<dbReference type="InterPro" id="IPR019821">
    <property type="entry name" value="Kinesin_motor_CS"/>
</dbReference>
<gene>
    <name evidence="9" type="ORF">Poli38472_012957</name>
</gene>
<proteinExistence type="inferred from homology"/>
<dbReference type="InterPro" id="IPR027417">
    <property type="entry name" value="P-loop_NTPase"/>
</dbReference>
<organism evidence="9 10">
    <name type="scientific">Pythium oligandrum</name>
    <name type="common">Mycoparasitic fungus</name>
    <dbReference type="NCBI Taxonomy" id="41045"/>
    <lineage>
        <taxon>Eukaryota</taxon>
        <taxon>Sar</taxon>
        <taxon>Stramenopiles</taxon>
        <taxon>Oomycota</taxon>
        <taxon>Peronosporomycetes</taxon>
        <taxon>Pythiales</taxon>
        <taxon>Pythiaceae</taxon>
        <taxon>Pythium</taxon>
    </lineage>
</organism>
<keyword evidence="2 3" id="KW-0067">ATP-binding</keyword>
<dbReference type="Gene3D" id="3.40.850.10">
    <property type="entry name" value="Kinesin motor domain"/>
    <property type="match status" value="1"/>
</dbReference>
<dbReference type="GO" id="GO:0005524">
    <property type="term" value="F:ATP binding"/>
    <property type="evidence" value="ECO:0007669"/>
    <property type="project" value="UniProtKB-UniRule"/>
</dbReference>
<keyword evidence="4" id="KW-0493">Microtubule</keyword>
<protein>
    <recommendedName>
        <fullName evidence="4">Kinesin-like protein</fullName>
    </recommendedName>
</protein>
<evidence type="ECO:0000256" key="2">
    <source>
        <dbReference type="ARBA" id="ARBA00022840"/>
    </source>
</evidence>
<dbReference type="GO" id="GO:0003777">
    <property type="term" value="F:microtubule motor activity"/>
    <property type="evidence" value="ECO:0007669"/>
    <property type="project" value="InterPro"/>
</dbReference>
<evidence type="ECO:0000259" key="7">
    <source>
        <dbReference type="PROSITE" id="PS50020"/>
    </source>
</evidence>
<dbReference type="SUPFAM" id="SSF52540">
    <property type="entry name" value="P-loop containing nucleoside triphosphate hydrolases"/>
    <property type="match status" value="1"/>
</dbReference>
<dbReference type="FunFam" id="3.40.850.10:FF:000146">
    <property type="entry name" value="Kinesin-like protein"/>
    <property type="match status" value="1"/>
</dbReference>
<dbReference type="PROSITE" id="PS00411">
    <property type="entry name" value="KINESIN_MOTOR_1"/>
    <property type="match status" value="1"/>
</dbReference>
<feature type="binding site" evidence="3">
    <location>
        <begin position="693"/>
        <end position="700"/>
    </location>
    <ligand>
        <name>ATP</name>
        <dbReference type="ChEBI" id="CHEBI:30616"/>
    </ligand>
</feature>
<feature type="coiled-coil region" evidence="5">
    <location>
        <begin position="436"/>
        <end position="573"/>
    </location>
</feature>
<dbReference type="InterPro" id="IPR001202">
    <property type="entry name" value="WW_dom"/>
</dbReference>
<dbReference type="AlphaFoldDB" id="A0A8K1FHW2"/>
<dbReference type="PANTHER" id="PTHR47972">
    <property type="entry name" value="KINESIN-LIKE PROTEIN KLP-3"/>
    <property type="match status" value="1"/>
</dbReference>